<dbReference type="Proteomes" id="UP001500280">
    <property type="component" value="Unassembled WGS sequence"/>
</dbReference>
<dbReference type="PANTHER" id="PTHR22990">
    <property type="entry name" value="F-BOX ONLY PROTEIN"/>
    <property type="match status" value="1"/>
</dbReference>
<evidence type="ECO:0000313" key="5">
    <source>
        <dbReference type="EMBL" id="GAA1682313.1"/>
    </source>
</evidence>
<feature type="domain" description="Right handed beta helix" evidence="4">
    <location>
        <begin position="326"/>
        <end position="470"/>
    </location>
</feature>
<feature type="compositionally biased region" description="Pro residues" evidence="2">
    <location>
        <begin position="116"/>
        <end position="144"/>
    </location>
</feature>
<evidence type="ECO:0000259" key="4">
    <source>
        <dbReference type="Pfam" id="PF13229"/>
    </source>
</evidence>
<feature type="chain" id="PRO_5046851296" description="Right handed beta helix domain-containing protein" evidence="3">
    <location>
        <begin position="19"/>
        <end position="603"/>
    </location>
</feature>
<keyword evidence="6" id="KW-1185">Reference proteome</keyword>
<evidence type="ECO:0000256" key="1">
    <source>
        <dbReference type="ARBA" id="ARBA00022737"/>
    </source>
</evidence>
<evidence type="ECO:0000256" key="2">
    <source>
        <dbReference type="SAM" id="MobiDB-lite"/>
    </source>
</evidence>
<feature type="signal peptide" evidence="3">
    <location>
        <begin position="1"/>
        <end position="18"/>
    </location>
</feature>
<dbReference type="SUPFAM" id="SSF51126">
    <property type="entry name" value="Pectin lyase-like"/>
    <property type="match status" value="1"/>
</dbReference>
<dbReference type="InterPro" id="IPR039448">
    <property type="entry name" value="Beta_helix"/>
</dbReference>
<feature type="compositionally biased region" description="Low complexity" evidence="2">
    <location>
        <begin position="66"/>
        <end position="76"/>
    </location>
</feature>
<feature type="compositionally biased region" description="Low complexity" evidence="2">
    <location>
        <begin position="106"/>
        <end position="115"/>
    </location>
</feature>
<dbReference type="Gene3D" id="2.160.20.10">
    <property type="entry name" value="Single-stranded right-handed beta-helix, Pectin lyase-like"/>
    <property type="match status" value="1"/>
</dbReference>
<organism evidence="5 6">
    <name type="scientific">Kribbella yunnanensis</name>
    <dbReference type="NCBI Taxonomy" id="190194"/>
    <lineage>
        <taxon>Bacteria</taxon>
        <taxon>Bacillati</taxon>
        <taxon>Actinomycetota</taxon>
        <taxon>Actinomycetes</taxon>
        <taxon>Propionibacteriales</taxon>
        <taxon>Kribbellaceae</taxon>
        <taxon>Kribbella</taxon>
    </lineage>
</organism>
<accession>A0ABP4T4P2</accession>
<dbReference type="RefSeq" id="WP_344150455.1">
    <property type="nucleotide sequence ID" value="NZ_BAAANF010000009.1"/>
</dbReference>
<name>A0ABP4T4P2_9ACTN</name>
<comment type="caution">
    <text evidence="5">The sequence shown here is derived from an EMBL/GenBank/DDBJ whole genome shotgun (WGS) entry which is preliminary data.</text>
</comment>
<protein>
    <recommendedName>
        <fullName evidence="4">Right handed beta helix domain-containing protein</fullName>
    </recommendedName>
</protein>
<dbReference type="InterPro" id="IPR006626">
    <property type="entry name" value="PbH1"/>
</dbReference>
<dbReference type="InterPro" id="IPR051550">
    <property type="entry name" value="SCF-Subunits/Alg-Epimerases"/>
</dbReference>
<gene>
    <name evidence="5" type="ORF">GCM10009745_28250</name>
</gene>
<evidence type="ECO:0000256" key="3">
    <source>
        <dbReference type="SAM" id="SignalP"/>
    </source>
</evidence>
<feature type="region of interest" description="Disordered" evidence="2">
    <location>
        <begin position="582"/>
        <end position="603"/>
    </location>
</feature>
<reference evidence="6" key="1">
    <citation type="journal article" date="2019" name="Int. J. Syst. Evol. Microbiol.">
        <title>The Global Catalogue of Microorganisms (GCM) 10K type strain sequencing project: providing services to taxonomists for standard genome sequencing and annotation.</title>
        <authorList>
            <consortium name="The Broad Institute Genomics Platform"/>
            <consortium name="The Broad Institute Genome Sequencing Center for Infectious Disease"/>
            <person name="Wu L."/>
            <person name="Ma J."/>
        </authorList>
    </citation>
    <scope>NUCLEOTIDE SEQUENCE [LARGE SCALE GENOMIC DNA]</scope>
    <source>
        <strain evidence="6">JCM 14307</strain>
    </source>
</reference>
<dbReference type="InterPro" id="IPR011050">
    <property type="entry name" value="Pectin_lyase_fold/virulence"/>
</dbReference>
<dbReference type="PANTHER" id="PTHR22990:SF15">
    <property type="entry name" value="F-BOX ONLY PROTEIN 10"/>
    <property type="match status" value="1"/>
</dbReference>
<dbReference type="Pfam" id="PF13229">
    <property type="entry name" value="Beta_helix"/>
    <property type="match status" value="1"/>
</dbReference>
<dbReference type="InterPro" id="IPR012334">
    <property type="entry name" value="Pectin_lyas_fold"/>
</dbReference>
<keyword evidence="1" id="KW-0677">Repeat</keyword>
<dbReference type="SMART" id="SM00710">
    <property type="entry name" value="PbH1"/>
    <property type="match status" value="7"/>
</dbReference>
<proteinExistence type="predicted"/>
<keyword evidence="3" id="KW-0732">Signal</keyword>
<evidence type="ECO:0000313" key="6">
    <source>
        <dbReference type="Proteomes" id="UP001500280"/>
    </source>
</evidence>
<sequence length="603" mass="62968">MKPPLTVLAVVATGTLTAALLAPHAQGTPAAAPDSPVGIRLPDDAAQGAVPRPTAQLLTAHPGTAPQPAADSQAPDDPQDTSGEDTWRLHPTDDLESGNDLIAIGPADDPTGKPTPGTPTPGPTTPTPTAPPTTDPTTPPPANPACPGVQITPEDDAAKVVAGAAAGTTFCFTKGLHRIGTTIAPKSNQVLTGENGAVLTGSIPLTQWAANGDNWVTTGVLPPAYTQTGQCEDNVANICYLREQVFVDGKHLTRVASRDKVAAGTFYADYTANAVYLGTDPRKKAVEMSKTATAIASNAASVTVRGLTIEHFATAPQGGALVLGPKWRATGNEVRWNHAVGVMLVNADGATLEKNSIHDNGQLGVGQYSTTNGTITENDVRNNNTDGFWIADWESGGIKTTWSNGGTVTGNLIKDNRGVGLWSDAYDDNRTFSDNTIVDNAADGIRFEIGRNGVIEKNLVTGNGHGTGRGSGKSLWDGGGININTSSNVTVRDNVVGNNVNGIAIQSRTRGSGPWGVNLLRDITVTGNLITMRGGTTATGMVQNSGAVIPAGEVTLDKNTYRLDSLTSTRFQKTGRWYTARQWQQEGQDPTSTFTQNRLPPPR</sequence>
<feature type="region of interest" description="Disordered" evidence="2">
    <location>
        <begin position="26"/>
        <end position="149"/>
    </location>
</feature>
<dbReference type="EMBL" id="BAAANF010000009">
    <property type="protein sequence ID" value="GAA1682313.1"/>
    <property type="molecule type" value="Genomic_DNA"/>
</dbReference>